<dbReference type="AlphaFoldDB" id="A0A2N0QM93"/>
<accession>A0A2N0QM93</accession>
<protein>
    <recommendedName>
        <fullName evidence="1">SLH domain-containing protein</fullName>
    </recommendedName>
</protein>
<feature type="domain" description="SLH" evidence="1">
    <location>
        <begin position="1"/>
        <end position="57"/>
    </location>
</feature>
<dbReference type="Pfam" id="PF00395">
    <property type="entry name" value="SLH"/>
    <property type="match status" value="2"/>
</dbReference>
<evidence type="ECO:0000259" key="1">
    <source>
        <dbReference type="PROSITE" id="PS51272"/>
    </source>
</evidence>
<dbReference type="VEuPathDB" id="FungiDB:RhiirA1_482127"/>
<reference evidence="2 3" key="2">
    <citation type="submission" date="2017-10" db="EMBL/GenBank/DDBJ databases">
        <title>Genome analyses suggest a sexual origin of heterokaryosis in a supposedly ancient asexual fungus.</title>
        <authorList>
            <person name="Corradi N."/>
            <person name="Sedzielewska K."/>
            <person name="Noel J."/>
            <person name="Charron P."/>
            <person name="Farinelli L."/>
            <person name="Marton T."/>
            <person name="Kruger M."/>
            <person name="Pelin A."/>
            <person name="Brachmann A."/>
            <person name="Corradi N."/>
        </authorList>
    </citation>
    <scope>NUCLEOTIDE SEQUENCE [LARGE SCALE GENOMIC DNA]</scope>
    <source>
        <strain evidence="2 3">A1</strain>
    </source>
</reference>
<comment type="caution">
    <text evidence="2">The sequence shown here is derived from an EMBL/GenBank/DDBJ whole genome shotgun (WGS) entry which is preliminary data.</text>
</comment>
<organism evidence="2 3">
    <name type="scientific">Rhizophagus irregularis</name>
    <dbReference type="NCBI Taxonomy" id="588596"/>
    <lineage>
        <taxon>Eukaryota</taxon>
        <taxon>Fungi</taxon>
        <taxon>Fungi incertae sedis</taxon>
        <taxon>Mucoromycota</taxon>
        <taxon>Glomeromycotina</taxon>
        <taxon>Glomeromycetes</taxon>
        <taxon>Glomerales</taxon>
        <taxon>Glomeraceae</taxon>
        <taxon>Rhizophagus</taxon>
    </lineage>
</organism>
<gene>
    <name evidence="2" type="ORF">RhiirA1_482127</name>
</gene>
<feature type="non-terminal residue" evidence="2">
    <location>
        <position position="1"/>
    </location>
</feature>
<dbReference type="InterPro" id="IPR001119">
    <property type="entry name" value="SLH_dom"/>
</dbReference>
<sequence length="248" mass="26957">VSTSHPYYGAIAAIQNAGYVNGFEDGTYGVGKPITRYHMALILASAFDLSASNVDDLPFTDVYPGYKDTVAALYENNVTAGRTATTFDGSAYVTRGQMAVFLVKAIEASYPHLEVIEIKNDKVITTTGEYTFDESLSNIFSAENSQALANSNMIVNVAGSNIKGISVLVLNNGGTIDNPLVFNGGDLEVYGEVYVNADYIKIQNLTIYGDLILTENVTDQLEIVDVYLGGEIYYESEEEPNIIILYTE</sequence>
<evidence type="ECO:0000313" key="3">
    <source>
        <dbReference type="Proteomes" id="UP000232688"/>
    </source>
</evidence>
<name>A0A2N0QM93_9GLOM</name>
<dbReference type="Proteomes" id="UP000232688">
    <property type="component" value="Unassembled WGS sequence"/>
</dbReference>
<dbReference type="EMBL" id="LLXH01006277">
    <property type="protein sequence ID" value="PKC52172.1"/>
    <property type="molecule type" value="Genomic_DNA"/>
</dbReference>
<proteinExistence type="predicted"/>
<dbReference type="PROSITE" id="PS51272">
    <property type="entry name" value="SLH"/>
    <property type="match status" value="1"/>
</dbReference>
<reference evidence="2 3" key="1">
    <citation type="submission" date="2017-10" db="EMBL/GenBank/DDBJ databases">
        <title>Extensive intraspecific genome diversity in a model arbuscular mycorrhizal fungus.</title>
        <authorList>
            <person name="Chen E.C.H."/>
            <person name="Morin E."/>
            <person name="Baudet D."/>
            <person name="Noel J."/>
            <person name="Ndikumana S."/>
            <person name="Charron P."/>
            <person name="St-Onge C."/>
            <person name="Giorgi J."/>
            <person name="Grigoriev I.V."/>
            <person name="Roux C."/>
            <person name="Martin F.M."/>
            <person name="Corradi N."/>
        </authorList>
    </citation>
    <scope>NUCLEOTIDE SEQUENCE [LARGE SCALE GENOMIC DNA]</scope>
    <source>
        <strain evidence="2 3">A1</strain>
    </source>
</reference>
<evidence type="ECO:0000313" key="2">
    <source>
        <dbReference type="EMBL" id="PKC52172.1"/>
    </source>
</evidence>